<dbReference type="eggNOG" id="ENOG502SJDU">
    <property type="taxonomic scope" value="Eukaryota"/>
</dbReference>
<organism evidence="1 2">
    <name type="scientific">Phaeodactylum tricornutum (strain CCAP 1055/1)</name>
    <dbReference type="NCBI Taxonomy" id="556484"/>
    <lineage>
        <taxon>Eukaryota</taxon>
        <taxon>Sar</taxon>
        <taxon>Stramenopiles</taxon>
        <taxon>Ochrophyta</taxon>
        <taxon>Bacillariophyta</taxon>
        <taxon>Bacillariophyceae</taxon>
        <taxon>Bacillariophycidae</taxon>
        <taxon>Naviculales</taxon>
        <taxon>Phaeodactylaceae</taxon>
        <taxon>Phaeodactylum</taxon>
    </lineage>
</organism>
<dbReference type="KEGG" id="pti:PHATRDRAFT_bd1784"/>
<dbReference type="InParanoid" id="B7S4K5"/>
<dbReference type="EMBL" id="DS999302">
    <property type="protein sequence ID" value="EEC42519.1"/>
    <property type="molecule type" value="Genomic_DNA"/>
</dbReference>
<protein>
    <submittedName>
        <fullName evidence="1">Uncharacterized protein</fullName>
    </submittedName>
</protein>
<name>B7S4K5_PHATC</name>
<keyword evidence="2" id="KW-1185">Reference proteome</keyword>
<dbReference type="HOGENOM" id="CLU_021880_0_0_1"/>
<dbReference type="PANTHER" id="PTHR34407">
    <property type="entry name" value="EXPRESSED PROTEIN"/>
    <property type="match status" value="1"/>
</dbReference>
<dbReference type="PaxDb" id="2850-Phatrdraft1784"/>
<dbReference type="PANTHER" id="PTHR34407:SF1">
    <property type="entry name" value="SGNH HYDROLASE-TYPE ESTERASE DOMAIN-CONTAINING PROTEIN"/>
    <property type="match status" value="1"/>
</dbReference>
<dbReference type="Proteomes" id="UP000000759">
    <property type="component" value="Unassembled WGS sequence"/>
</dbReference>
<dbReference type="GeneID" id="7204846"/>
<dbReference type="OMA" id="WINGLEW"/>
<accession>B7S4K5</accession>
<dbReference type="RefSeq" id="XP_002176495.1">
    <property type="nucleotide sequence ID" value="XM_002176459.1"/>
</dbReference>
<reference evidence="1 2" key="1">
    <citation type="journal article" date="2008" name="Nature">
        <title>The Phaeodactylum genome reveals the evolutionary history of diatom genomes.</title>
        <authorList>
            <person name="Bowler C."/>
            <person name="Allen A.E."/>
            <person name="Badger J.H."/>
            <person name="Grimwood J."/>
            <person name="Jabbari K."/>
            <person name="Kuo A."/>
            <person name="Maheswari U."/>
            <person name="Martens C."/>
            <person name="Maumus F."/>
            <person name="Otillar R.P."/>
            <person name="Rayko E."/>
            <person name="Salamov A."/>
            <person name="Vandepoele K."/>
            <person name="Beszteri B."/>
            <person name="Gruber A."/>
            <person name="Heijde M."/>
            <person name="Katinka M."/>
            <person name="Mock T."/>
            <person name="Valentin K."/>
            <person name="Verret F."/>
            <person name="Berges J.A."/>
            <person name="Brownlee C."/>
            <person name="Cadoret J.P."/>
            <person name="Chiovitti A."/>
            <person name="Choi C.J."/>
            <person name="Coesel S."/>
            <person name="De Martino A."/>
            <person name="Detter J.C."/>
            <person name="Durkin C."/>
            <person name="Falciatore A."/>
            <person name="Fournet J."/>
            <person name="Haruta M."/>
            <person name="Huysman M.J."/>
            <person name="Jenkins B.D."/>
            <person name="Jiroutova K."/>
            <person name="Jorgensen R.E."/>
            <person name="Joubert Y."/>
            <person name="Kaplan A."/>
            <person name="Kroger N."/>
            <person name="Kroth P.G."/>
            <person name="La Roche J."/>
            <person name="Lindquist E."/>
            <person name="Lommer M."/>
            <person name="Martin-Jezequel V."/>
            <person name="Lopez P.J."/>
            <person name="Lucas S."/>
            <person name="Mangogna M."/>
            <person name="McGinnis K."/>
            <person name="Medlin L.K."/>
            <person name="Montsant A."/>
            <person name="Oudot-Le Secq M.P."/>
            <person name="Napoli C."/>
            <person name="Obornik M."/>
            <person name="Parker M.S."/>
            <person name="Petit J.L."/>
            <person name="Porcel B.M."/>
            <person name="Poulsen N."/>
            <person name="Robison M."/>
            <person name="Rychlewski L."/>
            <person name="Rynearson T.A."/>
            <person name="Schmutz J."/>
            <person name="Shapiro H."/>
            <person name="Siaut M."/>
            <person name="Stanley M."/>
            <person name="Sussman M.R."/>
            <person name="Taylor A.R."/>
            <person name="Vardi A."/>
            <person name="von Dassow P."/>
            <person name="Vyverman W."/>
            <person name="Willis A."/>
            <person name="Wyrwicz L.S."/>
            <person name="Rokhsar D.S."/>
            <person name="Weissenbach J."/>
            <person name="Armbrust E.V."/>
            <person name="Green B.R."/>
            <person name="Van de Peer Y."/>
            <person name="Grigoriev I.V."/>
        </authorList>
    </citation>
    <scope>NUCLEOTIDE SEQUENCE [LARGE SCALE GENOMIC DNA]</scope>
    <source>
        <strain evidence="1 2">CCAP 1055/1</strain>
    </source>
</reference>
<evidence type="ECO:0000313" key="2">
    <source>
        <dbReference type="Proteomes" id="UP000000759"/>
    </source>
</evidence>
<sequence length="610" mass="68544">MLVTTMHDVNGVEVQQDERKKSIPRWKTSIGLIGALACFSILRTPFYNVSSDRFSPSAPNILKKNASSHFCLDASCAGDSGLVSTYPEKRDDVTLGTLRTPQQKPRSTATYESMCEYISSRSALSLWTQYADIVLLASRLPADPHFNIVERVLRRGWDRYQYLQLLQNPDQTLHPVYEPPIVQVLVVGGSVTYGFKCTAINRVRGRSCAWAMRLESLLNELAGGLLVKIHNRGLGGSNSKTGQAVWEEDIYSDEGKIPDVVINGHSTNDAAWTQQEGGHDYLGNWGRNIRDTTIVSQEIEVLANYYGFSLVSYANVVRDWVYGDTHGTLFSPIWYSADGSYVTEPHPGQGMHLSTMWIMAYHLLSLATTLCSTEVWNKQATVWSNFSQTSVLRAYNTSDQIKFPENVEYQPLPLGLPPLLTNNLSLVDITDKWRANARNIPNTSLVCSHSNESRCIYSWINGLEWEETSASIETKFAPFVKHQGKWSVIDDTGRHKFGWVPAEKDSELLFEFRNLTRPIGTVTLFPMKSYGEKWRDSNSRFRFMSQEDEAASWSELITTDISGVHDRNTSETYTVSIDLPSAIPKNANLRMSMTLTNGTTFKLMGLSVCS</sequence>
<proteinExistence type="predicted"/>
<evidence type="ECO:0000313" key="1">
    <source>
        <dbReference type="EMBL" id="EEC42519.1"/>
    </source>
</evidence>
<gene>
    <name evidence="1" type="ORF">PHATRDRAFT_bd1784</name>
</gene>
<dbReference type="SUPFAM" id="SSF52266">
    <property type="entry name" value="SGNH hydrolase"/>
    <property type="match status" value="1"/>
</dbReference>
<reference evidence="2" key="2">
    <citation type="submission" date="2008-08" db="EMBL/GenBank/DDBJ databases">
        <authorList>
            <consortium name="Diatom Consortium"/>
            <person name="Grigoriev I."/>
            <person name="Grimwood J."/>
            <person name="Kuo A."/>
            <person name="Otillar R.P."/>
            <person name="Salamov A."/>
            <person name="Detter J.C."/>
            <person name="Lindquist E."/>
            <person name="Shapiro H."/>
            <person name="Lucas S."/>
            <person name="Glavina del Rio T."/>
            <person name="Pitluck S."/>
            <person name="Rokhsar D."/>
            <person name="Bowler C."/>
        </authorList>
    </citation>
    <scope>GENOME REANNOTATION</scope>
    <source>
        <strain evidence="2">CCAP 1055/1</strain>
    </source>
</reference>
<dbReference type="Gene3D" id="3.40.50.1110">
    <property type="entry name" value="SGNH hydrolase"/>
    <property type="match status" value="1"/>
</dbReference>
<dbReference type="InterPro" id="IPR036514">
    <property type="entry name" value="SGNH_hydro_sf"/>
</dbReference>
<dbReference type="AlphaFoldDB" id="B7S4K5"/>
<dbReference type="OrthoDB" id="39700at2759"/>